<comment type="caution">
    <text evidence="3">The sequence shown here is derived from an EMBL/GenBank/DDBJ whole genome shotgun (WGS) entry which is preliminary data.</text>
</comment>
<dbReference type="Proteomes" id="UP001501175">
    <property type="component" value="Unassembled WGS sequence"/>
</dbReference>
<proteinExistence type="predicted"/>
<dbReference type="InterPro" id="IPR058245">
    <property type="entry name" value="NreC/VraR/RcsB-like_REC"/>
</dbReference>
<name>A0ABP8NLD1_9BACT</name>
<dbReference type="PANTHER" id="PTHR45566:SF2">
    <property type="entry name" value="NARL SUBFAMILY"/>
    <property type="match status" value="1"/>
</dbReference>
<keyword evidence="4" id="KW-1185">Reference proteome</keyword>
<dbReference type="InterPro" id="IPR011006">
    <property type="entry name" value="CheY-like_superfamily"/>
</dbReference>
<dbReference type="Pfam" id="PF00072">
    <property type="entry name" value="Response_reg"/>
    <property type="match status" value="1"/>
</dbReference>
<evidence type="ECO:0000256" key="1">
    <source>
        <dbReference type="PROSITE-ProRule" id="PRU00169"/>
    </source>
</evidence>
<evidence type="ECO:0000259" key="2">
    <source>
        <dbReference type="PROSITE" id="PS50110"/>
    </source>
</evidence>
<reference evidence="4" key="1">
    <citation type="journal article" date="2019" name="Int. J. Syst. Evol. Microbiol.">
        <title>The Global Catalogue of Microorganisms (GCM) 10K type strain sequencing project: providing services to taxonomists for standard genome sequencing and annotation.</title>
        <authorList>
            <consortium name="The Broad Institute Genomics Platform"/>
            <consortium name="The Broad Institute Genome Sequencing Center for Infectious Disease"/>
            <person name="Wu L."/>
            <person name="Ma J."/>
        </authorList>
    </citation>
    <scope>NUCLEOTIDE SEQUENCE [LARGE SCALE GENOMIC DNA]</scope>
    <source>
        <strain evidence="4">JCM 17927</strain>
    </source>
</reference>
<evidence type="ECO:0000313" key="4">
    <source>
        <dbReference type="Proteomes" id="UP001501175"/>
    </source>
</evidence>
<accession>A0ABP8NLD1</accession>
<feature type="domain" description="Response regulatory" evidence="2">
    <location>
        <begin position="32"/>
        <end position="148"/>
    </location>
</feature>
<dbReference type="PANTHER" id="PTHR45566">
    <property type="entry name" value="HTH-TYPE TRANSCRIPTIONAL REGULATOR YHJB-RELATED"/>
    <property type="match status" value="1"/>
</dbReference>
<gene>
    <name evidence="3" type="ORF">GCM10023189_55730</name>
</gene>
<organism evidence="3 4">
    <name type="scientific">Nibrella saemangeumensis</name>
    <dbReference type="NCBI Taxonomy" id="1084526"/>
    <lineage>
        <taxon>Bacteria</taxon>
        <taxon>Pseudomonadati</taxon>
        <taxon>Bacteroidota</taxon>
        <taxon>Cytophagia</taxon>
        <taxon>Cytophagales</taxon>
        <taxon>Spirosomataceae</taxon>
        <taxon>Nibrella</taxon>
    </lineage>
</organism>
<evidence type="ECO:0000313" key="3">
    <source>
        <dbReference type="EMBL" id="GAA4469167.1"/>
    </source>
</evidence>
<keyword evidence="1" id="KW-0597">Phosphoprotein</keyword>
<dbReference type="SMART" id="SM00448">
    <property type="entry name" value="REC"/>
    <property type="match status" value="1"/>
</dbReference>
<dbReference type="EMBL" id="BAABHD010000084">
    <property type="protein sequence ID" value="GAA4469167.1"/>
    <property type="molecule type" value="Genomic_DNA"/>
</dbReference>
<dbReference type="SUPFAM" id="SSF52172">
    <property type="entry name" value="CheY-like"/>
    <property type="match status" value="1"/>
</dbReference>
<feature type="modified residue" description="4-aspartylphosphate" evidence="1">
    <location>
        <position position="83"/>
    </location>
</feature>
<protein>
    <recommendedName>
        <fullName evidence="2">Response regulatory domain-containing protein</fullName>
    </recommendedName>
</protein>
<sequence length="157" mass="17831">MMTIGSILNELRETFSPANWTVYSTQRLKTIRIAVCDDYSLYRRALSMVLGRIQGFEVVLQAANGQQLLDQISSARPDVVLLDLDMPVMDGAATADILLRTYPNIEIILLTLGRENVDVSDLLKKGIQVFVSKDADPDEIEMAIRKGELRKQYWRKR</sequence>
<dbReference type="PROSITE" id="PS50110">
    <property type="entry name" value="RESPONSE_REGULATORY"/>
    <property type="match status" value="1"/>
</dbReference>
<dbReference type="CDD" id="cd17535">
    <property type="entry name" value="REC_NarL-like"/>
    <property type="match status" value="1"/>
</dbReference>
<dbReference type="Gene3D" id="3.40.50.2300">
    <property type="match status" value="1"/>
</dbReference>
<dbReference type="InterPro" id="IPR051015">
    <property type="entry name" value="EvgA-like"/>
</dbReference>
<dbReference type="InterPro" id="IPR001789">
    <property type="entry name" value="Sig_transdc_resp-reg_receiver"/>
</dbReference>
<dbReference type="RefSeq" id="WP_345249384.1">
    <property type="nucleotide sequence ID" value="NZ_BAABHD010000084.1"/>
</dbReference>